<dbReference type="SUPFAM" id="SSF74731">
    <property type="entry name" value="Ribosomal protein L20"/>
    <property type="match status" value="1"/>
</dbReference>
<dbReference type="Pfam" id="PF00453">
    <property type="entry name" value="Ribosomal_L20"/>
    <property type="match status" value="1"/>
</dbReference>
<keyword evidence="3 8" id="KW-0694">RNA-binding</keyword>
<keyword evidence="11" id="KW-1185">Reference proteome</keyword>
<dbReference type="CDD" id="cd07026">
    <property type="entry name" value="Ribosomal_L20"/>
    <property type="match status" value="1"/>
</dbReference>
<evidence type="ECO:0000256" key="6">
    <source>
        <dbReference type="ARBA" id="ARBA00024775"/>
    </source>
</evidence>
<dbReference type="FunFam" id="1.10.1900.20:FF:000001">
    <property type="entry name" value="50S ribosomal protein L20"/>
    <property type="match status" value="1"/>
</dbReference>
<dbReference type="Gene3D" id="1.10.1900.20">
    <property type="entry name" value="Ribosomal protein L20"/>
    <property type="match status" value="1"/>
</dbReference>
<keyword evidence="5 8" id="KW-0687">Ribonucleoprotein</keyword>
<comment type="similarity">
    <text evidence="1 8 9">Belongs to the bacterial ribosomal protein bL20 family.</text>
</comment>
<accession>A0A0W0GJB3</accession>
<evidence type="ECO:0000256" key="9">
    <source>
        <dbReference type="RuleBase" id="RU000560"/>
    </source>
</evidence>
<dbReference type="Gene3D" id="6.10.160.10">
    <property type="match status" value="1"/>
</dbReference>
<dbReference type="PANTHER" id="PTHR10986">
    <property type="entry name" value="39S RIBOSOMAL PROTEIN L20"/>
    <property type="match status" value="1"/>
</dbReference>
<evidence type="ECO:0000256" key="5">
    <source>
        <dbReference type="ARBA" id="ARBA00023274"/>
    </source>
</evidence>
<dbReference type="GO" id="GO:0019843">
    <property type="term" value="F:rRNA binding"/>
    <property type="evidence" value="ECO:0007669"/>
    <property type="project" value="UniProtKB-UniRule"/>
</dbReference>
<dbReference type="GO" id="GO:1990904">
    <property type="term" value="C:ribonucleoprotein complex"/>
    <property type="evidence" value="ECO:0007669"/>
    <property type="project" value="UniProtKB-KW"/>
</dbReference>
<dbReference type="PATRIC" id="fig|1217799.6.peg.1539"/>
<protein>
    <recommendedName>
        <fullName evidence="7 8">Large ribosomal subunit protein bL20</fullName>
    </recommendedName>
</protein>
<dbReference type="STRING" id="1217799.DEALK_14910"/>
<organism evidence="10 11">
    <name type="scientific">Dehalogenimonas alkenigignens</name>
    <dbReference type="NCBI Taxonomy" id="1217799"/>
    <lineage>
        <taxon>Bacteria</taxon>
        <taxon>Bacillati</taxon>
        <taxon>Chloroflexota</taxon>
        <taxon>Dehalococcoidia</taxon>
        <taxon>Dehalococcoidales</taxon>
        <taxon>Dehalococcoidaceae</taxon>
        <taxon>Dehalogenimonas</taxon>
    </lineage>
</organism>
<gene>
    <name evidence="8" type="primary">rplT</name>
    <name evidence="10" type="ORF">DEALK_14910</name>
</gene>
<dbReference type="GO" id="GO:0006412">
    <property type="term" value="P:translation"/>
    <property type="evidence" value="ECO:0007669"/>
    <property type="project" value="InterPro"/>
</dbReference>
<comment type="caution">
    <text evidence="10">The sequence shown here is derived from an EMBL/GenBank/DDBJ whole genome shotgun (WGS) entry which is preliminary data.</text>
</comment>
<dbReference type="GO" id="GO:0005840">
    <property type="term" value="C:ribosome"/>
    <property type="evidence" value="ECO:0007669"/>
    <property type="project" value="UniProtKB-KW"/>
</dbReference>
<evidence type="ECO:0000256" key="4">
    <source>
        <dbReference type="ARBA" id="ARBA00022980"/>
    </source>
</evidence>
<evidence type="ECO:0000256" key="7">
    <source>
        <dbReference type="ARBA" id="ARBA00035172"/>
    </source>
</evidence>
<keyword evidence="2 8" id="KW-0699">rRNA-binding</keyword>
<evidence type="ECO:0000256" key="8">
    <source>
        <dbReference type="HAMAP-Rule" id="MF_00382"/>
    </source>
</evidence>
<dbReference type="InterPro" id="IPR049946">
    <property type="entry name" value="RIBOSOMAL_L20_CS"/>
</dbReference>
<dbReference type="NCBIfam" id="TIGR01032">
    <property type="entry name" value="rplT_bact"/>
    <property type="match status" value="1"/>
</dbReference>
<dbReference type="AlphaFoldDB" id="A0A0W0GJB3"/>
<keyword evidence="4 8" id="KW-0689">Ribosomal protein</keyword>
<evidence type="ECO:0000256" key="1">
    <source>
        <dbReference type="ARBA" id="ARBA00007698"/>
    </source>
</evidence>
<name>A0A0W0GJB3_9CHLR</name>
<evidence type="ECO:0000256" key="3">
    <source>
        <dbReference type="ARBA" id="ARBA00022884"/>
    </source>
</evidence>
<dbReference type="GO" id="GO:0000027">
    <property type="term" value="P:ribosomal large subunit assembly"/>
    <property type="evidence" value="ECO:0007669"/>
    <property type="project" value="UniProtKB-UniRule"/>
</dbReference>
<dbReference type="InterPro" id="IPR035566">
    <property type="entry name" value="Ribosomal_protein_bL20_C"/>
</dbReference>
<dbReference type="PRINTS" id="PR00062">
    <property type="entry name" value="RIBOSOMALL20"/>
</dbReference>
<dbReference type="HAMAP" id="MF_00382">
    <property type="entry name" value="Ribosomal_bL20"/>
    <property type="match status" value="1"/>
</dbReference>
<reference evidence="10 11" key="1">
    <citation type="submission" date="2015-06" db="EMBL/GenBank/DDBJ databases">
        <title>Genome sequence of the organohalide-respiring Dehalogenimonas alkenigignens type strain (IP3-3T).</title>
        <authorList>
            <person name="Key T.A."/>
            <person name="Richmond D.P."/>
            <person name="Bowman K.S."/>
            <person name="Cho Y.-J."/>
            <person name="Chun J."/>
            <person name="da Costa M.S."/>
            <person name="Rainey F.A."/>
            <person name="Moe W.M."/>
        </authorList>
    </citation>
    <scope>NUCLEOTIDE SEQUENCE [LARGE SCALE GENOMIC DNA]</scope>
    <source>
        <strain evidence="10 11">IP3-3</strain>
    </source>
</reference>
<dbReference type="InterPro" id="IPR005813">
    <property type="entry name" value="Ribosomal_bL20"/>
</dbReference>
<dbReference type="Proteomes" id="UP000053947">
    <property type="component" value="Unassembled WGS sequence"/>
</dbReference>
<dbReference type="EMBL" id="LFDV01000002">
    <property type="protein sequence ID" value="KTB48645.1"/>
    <property type="molecule type" value="Genomic_DNA"/>
</dbReference>
<sequence length="115" mass="12846">MARIKGGVSTHKRHKNILALTKGHRGQRNHIWKRAHESATHALAYAFAHRRDRKGDFRKLWIARINAAARINGLTYGRFIEGLQKSGIALNRKALADLAVNNPEAFATLAKNSQG</sequence>
<proteinExistence type="inferred from homology"/>
<evidence type="ECO:0000313" key="11">
    <source>
        <dbReference type="Proteomes" id="UP000053947"/>
    </source>
</evidence>
<dbReference type="RefSeq" id="WP_058439594.1">
    <property type="nucleotide sequence ID" value="NZ_KQ758903.1"/>
</dbReference>
<dbReference type="OrthoDB" id="9808966at2"/>
<evidence type="ECO:0000256" key="2">
    <source>
        <dbReference type="ARBA" id="ARBA00022730"/>
    </source>
</evidence>
<evidence type="ECO:0000313" key="10">
    <source>
        <dbReference type="EMBL" id="KTB48645.1"/>
    </source>
</evidence>
<comment type="function">
    <text evidence="6 8 9">Binds directly to 23S ribosomal RNA and is necessary for the in vitro assembly process of the 50S ribosomal subunit. It is not involved in the protein synthesizing functions of that subunit.</text>
</comment>
<dbReference type="GO" id="GO:0003735">
    <property type="term" value="F:structural constituent of ribosome"/>
    <property type="evidence" value="ECO:0007669"/>
    <property type="project" value="InterPro"/>
</dbReference>
<dbReference type="PROSITE" id="PS00937">
    <property type="entry name" value="RIBOSOMAL_L20"/>
    <property type="match status" value="1"/>
</dbReference>